<reference evidence="3" key="2">
    <citation type="submission" date="2022-10" db="EMBL/GenBank/DDBJ databases">
        <authorList>
            <consortium name="ENA_rothamsted_submissions"/>
            <consortium name="culmorum"/>
            <person name="King R."/>
        </authorList>
    </citation>
    <scope>NUCLEOTIDE SEQUENCE</scope>
</reference>
<reference evidence="3" key="1">
    <citation type="submission" date="2021-12" db="EMBL/GenBank/DDBJ databases">
        <authorList>
            <person name="King R."/>
        </authorList>
    </citation>
    <scope>NUCLEOTIDE SEQUENCE</scope>
</reference>
<protein>
    <recommendedName>
        <fullName evidence="2">Tantalus-like domain-containing protein</fullName>
    </recommendedName>
</protein>
<name>A0A9N9W7P5_9NEOP</name>
<dbReference type="EMBL" id="OU893342">
    <property type="protein sequence ID" value="CAG9783918.1"/>
    <property type="molecule type" value="Genomic_DNA"/>
</dbReference>
<evidence type="ECO:0000313" key="4">
    <source>
        <dbReference type="Proteomes" id="UP001153714"/>
    </source>
</evidence>
<dbReference type="Proteomes" id="UP001153714">
    <property type="component" value="Chromosome 11"/>
</dbReference>
<keyword evidence="4" id="KW-1185">Reference proteome</keyword>
<gene>
    <name evidence="3" type="ORF">DIATSA_LOCUS2049</name>
</gene>
<feature type="domain" description="Tantalus-like" evidence="2">
    <location>
        <begin position="72"/>
        <end position="118"/>
    </location>
</feature>
<proteinExistence type="predicted"/>
<dbReference type="Pfam" id="PF15386">
    <property type="entry name" value="Tantalus"/>
    <property type="match status" value="1"/>
</dbReference>
<sequence>MYRQYILTIFSTFIIHYRVDAELPNKMAHLDIMEMDIPNNENSPNKADATSRVLRKRKSLMPEINKSNNRRVSMKPRKHMTENANPKQIEALYLNRKVKALSQTLETIYEEPKTENNSTETLIGGRKVKRLLTFQLGNQYTKDKIKKRRAKIKKLLGNKSFLNRKKIPMQVFLKTIECLELDETVQSDTKILSNDKEAA</sequence>
<keyword evidence="1" id="KW-0597">Phosphoprotein</keyword>
<evidence type="ECO:0000259" key="2">
    <source>
        <dbReference type="Pfam" id="PF15386"/>
    </source>
</evidence>
<evidence type="ECO:0000256" key="1">
    <source>
        <dbReference type="ARBA" id="ARBA00022553"/>
    </source>
</evidence>
<accession>A0A9N9W7P5</accession>
<dbReference type="OrthoDB" id="8035741at2759"/>
<dbReference type="AlphaFoldDB" id="A0A9N9W7P5"/>
<organism evidence="3 4">
    <name type="scientific">Diatraea saccharalis</name>
    <name type="common">sugarcane borer</name>
    <dbReference type="NCBI Taxonomy" id="40085"/>
    <lineage>
        <taxon>Eukaryota</taxon>
        <taxon>Metazoa</taxon>
        <taxon>Ecdysozoa</taxon>
        <taxon>Arthropoda</taxon>
        <taxon>Hexapoda</taxon>
        <taxon>Insecta</taxon>
        <taxon>Pterygota</taxon>
        <taxon>Neoptera</taxon>
        <taxon>Endopterygota</taxon>
        <taxon>Lepidoptera</taxon>
        <taxon>Glossata</taxon>
        <taxon>Ditrysia</taxon>
        <taxon>Pyraloidea</taxon>
        <taxon>Crambidae</taxon>
        <taxon>Crambinae</taxon>
        <taxon>Diatraea</taxon>
    </lineage>
</organism>
<evidence type="ECO:0000313" key="3">
    <source>
        <dbReference type="EMBL" id="CAG9783918.1"/>
    </source>
</evidence>
<dbReference type="InterPro" id="IPR028149">
    <property type="entry name" value="Tantalus-like"/>
</dbReference>